<evidence type="ECO:0000313" key="2">
    <source>
        <dbReference type="Proteomes" id="UP000631114"/>
    </source>
</evidence>
<accession>A0A835M3A1</accession>
<dbReference type="PANTHER" id="PTHR16134">
    <property type="entry name" value="F-BOX/TPR REPEAT PROTEIN POF3"/>
    <property type="match status" value="1"/>
</dbReference>
<protein>
    <submittedName>
        <fullName evidence="1">Uncharacterized protein</fullName>
    </submittedName>
</protein>
<dbReference type="InterPro" id="IPR032675">
    <property type="entry name" value="LRR_dom_sf"/>
</dbReference>
<dbReference type="GO" id="GO:0031146">
    <property type="term" value="P:SCF-dependent proteasomal ubiquitin-dependent protein catabolic process"/>
    <property type="evidence" value="ECO:0007669"/>
    <property type="project" value="TreeGrafter"/>
</dbReference>
<dbReference type="AlphaFoldDB" id="A0A835M3A1"/>
<dbReference type="GO" id="GO:0019005">
    <property type="term" value="C:SCF ubiquitin ligase complex"/>
    <property type="evidence" value="ECO:0007669"/>
    <property type="project" value="TreeGrafter"/>
</dbReference>
<evidence type="ECO:0000313" key="1">
    <source>
        <dbReference type="EMBL" id="KAF9612429.1"/>
    </source>
</evidence>
<dbReference type="Gene3D" id="3.80.10.10">
    <property type="entry name" value="Ribonuclease Inhibitor"/>
    <property type="match status" value="2"/>
</dbReference>
<reference evidence="1 2" key="1">
    <citation type="submission" date="2020-10" db="EMBL/GenBank/DDBJ databases">
        <title>The Coptis chinensis genome and diversification of protoberbering-type alkaloids.</title>
        <authorList>
            <person name="Wang B."/>
            <person name="Shu S."/>
            <person name="Song C."/>
            <person name="Liu Y."/>
        </authorList>
    </citation>
    <scope>NUCLEOTIDE SEQUENCE [LARGE SCALE GENOMIC DNA]</scope>
    <source>
        <strain evidence="1">HL-2020</strain>
        <tissue evidence="1">Leaf</tissue>
    </source>
</reference>
<proteinExistence type="predicted"/>
<keyword evidence="2" id="KW-1185">Reference proteome</keyword>
<dbReference type="OrthoDB" id="550575at2759"/>
<comment type="caution">
    <text evidence="1">The sequence shown here is derived from an EMBL/GenBank/DDBJ whole genome shotgun (WGS) entry which is preliminary data.</text>
</comment>
<gene>
    <name evidence="1" type="ORF">IFM89_000177</name>
</gene>
<dbReference type="PANTHER" id="PTHR16134:SF36">
    <property type="entry name" value="TRANSPORT INHIBITOR RESPONSE 1-LIKE PROTEIN"/>
    <property type="match status" value="1"/>
</dbReference>
<dbReference type="Proteomes" id="UP000631114">
    <property type="component" value="Unassembled WGS sequence"/>
</dbReference>
<organism evidence="1 2">
    <name type="scientific">Coptis chinensis</name>
    <dbReference type="NCBI Taxonomy" id="261450"/>
    <lineage>
        <taxon>Eukaryota</taxon>
        <taxon>Viridiplantae</taxon>
        <taxon>Streptophyta</taxon>
        <taxon>Embryophyta</taxon>
        <taxon>Tracheophyta</taxon>
        <taxon>Spermatophyta</taxon>
        <taxon>Magnoliopsida</taxon>
        <taxon>Ranunculales</taxon>
        <taxon>Ranunculaceae</taxon>
        <taxon>Coptidoideae</taxon>
        <taxon>Coptis</taxon>
    </lineage>
</organism>
<dbReference type="EMBL" id="JADFTS010000003">
    <property type="protein sequence ID" value="KAF9612429.1"/>
    <property type="molecule type" value="Genomic_DNA"/>
</dbReference>
<sequence length="315" mass="35847">MSFESLIFYCIDSPINFEALESLVIWSPMLKKLRLNGRMSIHELYKLMCQAPQLPHLGTEAFNPDEAVLVEEQEMDLRSAFASLKYLTCLSGFKEMLSGYLPSIQPAVRSRVFPAIAWEDSDSPVSEVGLVAISEGCKKLRSILHFCNKMTNAAIVAMSKNCPDLVVFRLCIMGRHLPDHLTGEPMDMGFGAIVMNCKKFRRLAGSVLLTDKAFYYIGQDGKLVKYTIGLLSGLHHFHNMRFLWMPSCRLIVGGCKEVARRRPQVVVEVIKDVYGHRTRELPKIEEDFGQIVEKLYMYRSLDRRRSDAPNFVTIL</sequence>
<name>A0A835M3A1_9MAGN</name>